<keyword evidence="1" id="KW-0472">Membrane</keyword>
<dbReference type="Proteomes" id="UP001484535">
    <property type="component" value="Unassembled WGS sequence"/>
</dbReference>
<dbReference type="RefSeq" id="WP_346785424.1">
    <property type="nucleotide sequence ID" value="NZ_JBDLBR010000004.1"/>
</dbReference>
<keyword evidence="1" id="KW-0812">Transmembrane</keyword>
<evidence type="ECO:0000313" key="4">
    <source>
        <dbReference type="Proteomes" id="UP001484535"/>
    </source>
</evidence>
<dbReference type="InterPro" id="IPR037185">
    <property type="entry name" value="EmrE-like"/>
</dbReference>
<feature type="transmembrane region" description="Helical" evidence="1">
    <location>
        <begin position="16"/>
        <end position="36"/>
    </location>
</feature>
<evidence type="ECO:0000313" key="3">
    <source>
        <dbReference type="EMBL" id="MEN7537968.1"/>
    </source>
</evidence>
<gene>
    <name evidence="3" type="ORF">ABDJ38_12370</name>
</gene>
<dbReference type="Pfam" id="PF00892">
    <property type="entry name" value="EamA"/>
    <property type="match status" value="1"/>
</dbReference>
<keyword evidence="4" id="KW-1185">Reference proteome</keyword>
<feature type="transmembrane region" description="Helical" evidence="1">
    <location>
        <begin position="74"/>
        <end position="95"/>
    </location>
</feature>
<accession>A0ABV0CYP1</accession>
<feature type="transmembrane region" description="Helical" evidence="1">
    <location>
        <begin position="48"/>
        <end position="68"/>
    </location>
</feature>
<dbReference type="InterPro" id="IPR000620">
    <property type="entry name" value="EamA_dom"/>
</dbReference>
<sequence length="124" mass="12921">MIDGLDARQAGTALGYYGWLTIGNALAFIAITAIACPSILRRVPKEGLRIAVLGGGASYAAFALVIWSFTQAPIALVTALRETSIVFALLIGVLVLKEKLSLAKVASTAIVLAGVFMTRLGKST</sequence>
<keyword evidence="1" id="KW-1133">Transmembrane helix</keyword>
<feature type="domain" description="EamA" evidence="2">
    <location>
        <begin position="20"/>
        <end position="118"/>
    </location>
</feature>
<comment type="caution">
    <text evidence="3">The sequence shown here is derived from an EMBL/GenBank/DDBJ whole genome shotgun (WGS) entry which is preliminary data.</text>
</comment>
<organism evidence="3 4">
    <name type="scientific">Aurantiacibacter flavus</name>
    <dbReference type="NCBI Taxonomy" id="3145232"/>
    <lineage>
        <taxon>Bacteria</taxon>
        <taxon>Pseudomonadati</taxon>
        <taxon>Pseudomonadota</taxon>
        <taxon>Alphaproteobacteria</taxon>
        <taxon>Sphingomonadales</taxon>
        <taxon>Erythrobacteraceae</taxon>
        <taxon>Aurantiacibacter</taxon>
    </lineage>
</organism>
<protein>
    <submittedName>
        <fullName evidence="3">EamA family transporter</fullName>
    </submittedName>
</protein>
<evidence type="ECO:0000259" key="2">
    <source>
        <dbReference type="Pfam" id="PF00892"/>
    </source>
</evidence>
<proteinExistence type="predicted"/>
<dbReference type="EMBL" id="JBDLBR010000004">
    <property type="protein sequence ID" value="MEN7537968.1"/>
    <property type="molecule type" value="Genomic_DNA"/>
</dbReference>
<name>A0ABV0CYP1_9SPHN</name>
<evidence type="ECO:0000256" key="1">
    <source>
        <dbReference type="SAM" id="Phobius"/>
    </source>
</evidence>
<dbReference type="Gene3D" id="1.10.3730.20">
    <property type="match status" value="1"/>
</dbReference>
<reference evidence="3 4" key="1">
    <citation type="submission" date="2024-05" db="EMBL/GenBank/DDBJ databases">
        <authorList>
            <person name="Park S."/>
        </authorList>
    </citation>
    <scope>NUCLEOTIDE SEQUENCE [LARGE SCALE GENOMIC DNA]</scope>
    <source>
        <strain evidence="3 4">DGU5</strain>
    </source>
</reference>
<dbReference type="SUPFAM" id="SSF103481">
    <property type="entry name" value="Multidrug resistance efflux transporter EmrE"/>
    <property type="match status" value="1"/>
</dbReference>